<evidence type="ECO:0000313" key="2">
    <source>
        <dbReference type="Proteomes" id="UP000789901"/>
    </source>
</evidence>
<evidence type="ECO:0000313" key="1">
    <source>
        <dbReference type="EMBL" id="CAG8544219.1"/>
    </source>
</evidence>
<organism evidence="1 2">
    <name type="scientific">Gigaspora margarita</name>
    <dbReference type="NCBI Taxonomy" id="4874"/>
    <lineage>
        <taxon>Eukaryota</taxon>
        <taxon>Fungi</taxon>
        <taxon>Fungi incertae sedis</taxon>
        <taxon>Mucoromycota</taxon>
        <taxon>Glomeromycotina</taxon>
        <taxon>Glomeromycetes</taxon>
        <taxon>Diversisporales</taxon>
        <taxon>Gigasporaceae</taxon>
        <taxon>Gigaspora</taxon>
    </lineage>
</organism>
<accession>A0ABM8W7A9</accession>
<dbReference type="EMBL" id="CAJVQB010001638">
    <property type="protein sequence ID" value="CAG8544219.1"/>
    <property type="molecule type" value="Genomic_DNA"/>
</dbReference>
<comment type="caution">
    <text evidence="1">The sequence shown here is derived from an EMBL/GenBank/DDBJ whole genome shotgun (WGS) entry which is preliminary data.</text>
</comment>
<reference evidence="1 2" key="1">
    <citation type="submission" date="2021-06" db="EMBL/GenBank/DDBJ databases">
        <authorList>
            <person name="Kallberg Y."/>
            <person name="Tangrot J."/>
            <person name="Rosling A."/>
        </authorList>
    </citation>
    <scope>NUCLEOTIDE SEQUENCE [LARGE SCALE GENOMIC DNA]</scope>
    <source>
        <strain evidence="1 2">120-4 pot B 10/14</strain>
    </source>
</reference>
<protein>
    <submittedName>
        <fullName evidence="1">22718_t:CDS:1</fullName>
    </submittedName>
</protein>
<gene>
    <name evidence="1" type="ORF">GMARGA_LOCUS4235</name>
</gene>
<name>A0ABM8W7A9_GIGMA</name>
<sequence length="142" mass="16836">MPVAEYPKKTKWQRVNKTGEKIFRISIKFLFSISMEDWDFDYINGILWQKSPNCNLYINSKSLRGKNYYGFKDKVVNEGSWALGSILMPLKFADRILKDIGLICPEKQSDASKTRRNKNKENDSDISQLYCIFEYKLQYIYY</sequence>
<dbReference type="Proteomes" id="UP000789901">
    <property type="component" value="Unassembled WGS sequence"/>
</dbReference>
<proteinExistence type="predicted"/>
<keyword evidence="2" id="KW-1185">Reference proteome</keyword>